<dbReference type="EMBL" id="UYJE01003667">
    <property type="protein sequence ID" value="VDI21296.1"/>
    <property type="molecule type" value="Genomic_DNA"/>
</dbReference>
<evidence type="ECO:0000256" key="1">
    <source>
        <dbReference type="SAM" id="Phobius"/>
    </source>
</evidence>
<evidence type="ECO:0000313" key="3">
    <source>
        <dbReference type="EMBL" id="VDI21296.1"/>
    </source>
</evidence>
<keyword evidence="4" id="KW-1185">Reference proteome</keyword>
<reference evidence="3" key="1">
    <citation type="submission" date="2018-11" db="EMBL/GenBank/DDBJ databases">
        <authorList>
            <person name="Alioto T."/>
            <person name="Alioto T."/>
        </authorList>
    </citation>
    <scope>NUCLEOTIDE SEQUENCE</scope>
</reference>
<protein>
    <submittedName>
        <fullName evidence="3">Uncharacterized protein</fullName>
    </submittedName>
</protein>
<organism evidence="3 4">
    <name type="scientific">Mytilus galloprovincialis</name>
    <name type="common">Mediterranean mussel</name>
    <dbReference type="NCBI Taxonomy" id="29158"/>
    <lineage>
        <taxon>Eukaryota</taxon>
        <taxon>Metazoa</taxon>
        <taxon>Spiralia</taxon>
        <taxon>Lophotrochozoa</taxon>
        <taxon>Mollusca</taxon>
        <taxon>Bivalvia</taxon>
        <taxon>Autobranchia</taxon>
        <taxon>Pteriomorphia</taxon>
        <taxon>Mytilida</taxon>
        <taxon>Mytiloidea</taxon>
        <taxon>Mytilidae</taxon>
        <taxon>Mytilinae</taxon>
        <taxon>Mytilus</taxon>
    </lineage>
</organism>
<name>A0A8B6DMC9_MYTGA</name>
<comment type="caution">
    <text evidence="3">The sequence shown here is derived from an EMBL/GenBank/DDBJ whole genome shotgun (WGS) entry which is preliminary data.</text>
</comment>
<keyword evidence="2" id="KW-0732">Signal</keyword>
<accession>A0A8B6DMC9</accession>
<feature type="transmembrane region" description="Helical" evidence="1">
    <location>
        <begin position="198"/>
        <end position="216"/>
    </location>
</feature>
<keyword evidence="1" id="KW-0812">Transmembrane</keyword>
<evidence type="ECO:0000313" key="4">
    <source>
        <dbReference type="Proteomes" id="UP000596742"/>
    </source>
</evidence>
<dbReference type="Proteomes" id="UP000596742">
    <property type="component" value="Unassembled WGS sequence"/>
</dbReference>
<dbReference type="AlphaFoldDB" id="A0A8B6DMC9"/>
<feature type="chain" id="PRO_5032313621" evidence="2">
    <location>
        <begin position="20"/>
        <end position="408"/>
    </location>
</feature>
<keyword evidence="1" id="KW-0472">Membrane</keyword>
<keyword evidence="1" id="KW-1133">Transmembrane helix</keyword>
<proteinExistence type="predicted"/>
<evidence type="ECO:0000256" key="2">
    <source>
        <dbReference type="SAM" id="SignalP"/>
    </source>
</evidence>
<feature type="signal peptide" evidence="2">
    <location>
        <begin position="1"/>
        <end position="19"/>
    </location>
</feature>
<sequence length="408" mass="43658">MRFILAVVATVVLAAVVSAGGYGKGHGGYNGYVSSRLASTVLDDGLSTLSGIYIKFSPDFFFNEFGEFTSLSHETRQYLINNTCSRPKPRIFLLFDRYLFFNEMLVLLNLYGMCFCIEIHKFIEIQAVETNSMIRHDFLIPENYKIFGDVIDVYASQHGGSLVTKFIYEIIHGILNDRHVIVDMFPKKIRPLPCRMKWIQVYNFVITYIQNFNIIILMQYPYIRSIINLLEFWVLNALQLYFRNVLYRQYVDANYSQISAVVSAGGYGKGHGEYHGFGGKGYGGHGGGYGGHSLGYGGGYGGSMGGYGGGYGGSMGGYGGGYGGSMGGYGGGYGGSIGGYGGSMGGYSGGYGGSMGGYSGGLSGSYGGIGGSYGGMSGSYGGLGGSYGGLGGSYGQLSGSYYPSKSIY</sequence>
<gene>
    <name evidence="3" type="ORF">MGAL_10B034197</name>
</gene>